<feature type="compositionally biased region" description="Polar residues" evidence="3">
    <location>
        <begin position="293"/>
        <end position="303"/>
    </location>
</feature>
<dbReference type="InterPro" id="IPR011515">
    <property type="entry name" value="Shugoshin_C"/>
</dbReference>
<dbReference type="Proteomes" id="UP001085076">
    <property type="component" value="Miscellaneous, Linkage group lg06"/>
</dbReference>
<dbReference type="GO" id="GO:0005634">
    <property type="term" value="C:nucleus"/>
    <property type="evidence" value="ECO:0007669"/>
    <property type="project" value="InterPro"/>
</dbReference>
<evidence type="ECO:0000313" key="5">
    <source>
        <dbReference type="EMBL" id="KAJ0970235.1"/>
    </source>
</evidence>
<dbReference type="Pfam" id="PF07557">
    <property type="entry name" value="Shugoshin_C"/>
    <property type="match status" value="1"/>
</dbReference>
<dbReference type="PANTHER" id="PTHR34373">
    <property type="entry name" value="SHUGOSHIN 2"/>
    <property type="match status" value="1"/>
</dbReference>
<keyword evidence="2" id="KW-0159">Chromosome partition</keyword>
<comment type="similarity">
    <text evidence="1">Belongs to the shugoshin family.</text>
</comment>
<dbReference type="OrthoDB" id="770508at2759"/>
<keyword evidence="6" id="KW-1185">Reference proteome</keyword>
<feature type="region of interest" description="Disordered" evidence="3">
    <location>
        <begin position="276"/>
        <end position="314"/>
    </location>
</feature>
<gene>
    <name evidence="5" type="ORF">J5N97_023112</name>
</gene>
<protein>
    <recommendedName>
        <fullName evidence="4">Shugoshin C-terminal domain-containing protein</fullName>
    </recommendedName>
</protein>
<dbReference type="GO" id="GO:0000775">
    <property type="term" value="C:chromosome, centromeric region"/>
    <property type="evidence" value="ECO:0007669"/>
    <property type="project" value="InterPro"/>
</dbReference>
<dbReference type="GO" id="GO:0045144">
    <property type="term" value="P:meiotic sister chromatid segregation"/>
    <property type="evidence" value="ECO:0007669"/>
    <property type="project" value="InterPro"/>
</dbReference>
<proteinExistence type="inferred from homology"/>
<reference evidence="5" key="1">
    <citation type="submission" date="2021-03" db="EMBL/GenBank/DDBJ databases">
        <authorList>
            <person name="Li Z."/>
            <person name="Yang C."/>
        </authorList>
    </citation>
    <scope>NUCLEOTIDE SEQUENCE</scope>
    <source>
        <strain evidence="5">Dzin_1.0</strain>
        <tissue evidence="5">Leaf</tissue>
    </source>
</reference>
<feature type="compositionally biased region" description="Low complexity" evidence="3">
    <location>
        <begin position="277"/>
        <end position="287"/>
    </location>
</feature>
<accession>A0A9D5CCJ1</accession>
<dbReference type="EMBL" id="JAGGNH010000006">
    <property type="protein sequence ID" value="KAJ0970235.1"/>
    <property type="molecule type" value="Genomic_DNA"/>
</dbReference>
<dbReference type="AlphaFoldDB" id="A0A9D5CCJ1"/>
<feature type="domain" description="Shugoshin C-terminal" evidence="4">
    <location>
        <begin position="306"/>
        <end position="330"/>
    </location>
</feature>
<evidence type="ECO:0000256" key="1">
    <source>
        <dbReference type="ARBA" id="ARBA00010845"/>
    </source>
</evidence>
<evidence type="ECO:0000259" key="4">
    <source>
        <dbReference type="Pfam" id="PF07557"/>
    </source>
</evidence>
<sequence length="332" mass="37463">MENDIVGAAKTLPFCVGRAERSQKMPVIGGVMRRKMLSDITNTAMVAEAAGDGGNDAVDNSALLKLLCEKNKIIEMGGMEVQNLRAALKKVHQQNWQLAQANSRMLAELNQGKDRLKVMQHELRCTLALLRAKTSEVEEQKKVPKHGCEKTITEEQKKVAKHVSEKTISEEQKKVANYVSEKTFSEPRKEDSFDLEAVADTNHPASSKNVCNTNRKRSLRTKSLGSSTTTHEVNVKEKDEKRRRSLRIRSQVCKPTEDLFEIEDAKFPICLSREPLPETSSSPVEVSVKNEVYNEQNQVSRRSLSGRPVRRATEKVCSYKEKPLNVKMRRSE</sequence>
<evidence type="ECO:0000313" key="6">
    <source>
        <dbReference type="Proteomes" id="UP001085076"/>
    </source>
</evidence>
<name>A0A9D5CCJ1_9LILI</name>
<reference evidence="5" key="2">
    <citation type="journal article" date="2022" name="Hortic Res">
        <title>The genome of Dioscorea zingiberensis sheds light on the biosynthesis, origin and evolution of the medicinally important diosgenin saponins.</title>
        <authorList>
            <person name="Li Y."/>
            <person name="Tan C."/>
            <person name="Li Z."/>
            <person name="Guo J."/>
            <person name="Li S."/>
            <person name="Chen X."/>
            <person name="Wang C."/>
            <person name="Dai X."/>
            <person name="Yang H."/>
            <person name="Song W."/>
            <person name="Hou L."/>
            <person name="Xu J."/>
            <person name="Tong Z."/>
            <person name="Xu A."/>
            <person name="Yuan X."/>
            <person name="Wang W."/>
            <person name="Yang Q."/>
            <person name="Chen L."/>
            <person name="Sun Z."/>
            <person name="Wang K."/>
            <person name="Pan B."/>
            <person name="Chen J."/>
            <person name="Bao Y."/>
            <person name="Liu F."/>
            <person name="Qi X."/>
            <person name="Gang D.R."/>
            <person name="Wen J."/>
            <person name="Li J."/>
        </authorList>
    </citation>
    <scope>NUCLEOTIDE SEQUENCE</scope>
    <source>
        <strain evidence="5">Dzin_1.0</strain>
    </source>
</reference>
<evidence type="ECO:0000256" key="3">
    <source>
        <dbReference type="SAM" id="MobiDB-lite"/>
    </source>
</evidence>
<dbReference type="PANTHER" id="PTHR34373:SF9">
    <property type="entry name" value="SHUGOSHIN 2"/>
    <property type="match status" value="1"/>
</dbReference>
<dbReference type="InterPro" id="IPR044693">
    <property type="entry name" value="SGO_plant"/>
</dbReference>
<dbReference type="GO" id="GO:0034090">
    <property type="term" value="P:maintenance of meiotic sister chromatid cohesion"/>
    <property type="evidence" value="ECO:0007669"/>
    <property type="project" value="InterPro"/>
</dbReference>
<organism evidence="5 6">
    <name type="scientific">Dioscorea zingiberensis</name>
    <dbReference type="NCBI Taxonomy" id="325984"/>
    <lineage>
        <taxon>Eukaryota</taxon>
        <taxon>Viridiplantae</taxon>
        <taxon>Streptophyta</taxon>
        <taxon>Embryophyta</taxon>
        <taxon>Tracheophyta</taxon>
        <taxon>Spermatophyta</taxon>
        <taxon>Magnoliopsida</taxon>
        <taxon>Liliopsida</taxon>
        <taxon>Dioscoreales</taxon>
        <taxon>Dioscoreaceae</taxon>
        <taxon>Dioscorea</taxon>
    </lineage>
</organism>
<evidence type="ECO:0000256" key="2">
    <source>
        <dbReference type="ARBA" id="ARBA00022829"/>
    </source>
</evidence>
<comment type="caution">
    <text evidence="5">The sequence shown here is derived from an EMBL/GenBank/DDBJ whole genome shotgun (WGS) entry which is preliminary data.</text>
</comment>